<name>A0A846RY46_9MICC</name>
<dbReference type="GO" id="GO:0005975">
    <property type="term" value="P:carbohydrate metabolic process"/>
    <property type="evidence" value="ECO:0007669"/>
    <property type="project" value="InterPro"/>
</dbReference>
<sequence length="335" mass="35744">MSARELASYGLFASLRPRASVKESIGIPGTPAAERLLTARLFDSFEFEVLPGRGFDIGDTWHRGIPISWFSPVSDSRALPSPSGVEWLTRFTGGLLTTCGFGTIGAEGSGEGMHGRANHLPADQVSWHVAEEGSVSIDALIESVAVFGPSFSVRRSYRAASDVDGMSRLTVTDEVTNIGPEAAPLSMLYHLNFGAPVVAPGSQVIVASEEVRAATPHPDVPDWSVLPKPADHITEAVFEHRRVRQTSDGLARATILSSVADLAVVVDWSATTLPRLHQWMFPTRGRWALGIEPATAPLFGPDRANKNAGAPVLAPGQSRSHEVRISVGSREAALA</sequence>
<reference evidence="2 3" key="1">
    <citation type="submission" date="2020-03" db="EMBL/GenBank/DDBJ databases">
        <title>Sequencing the genomes of 1000 actinobacteria strains.</title>
        <authorList>
            <person name="Klenk H.-P."/>
        </authorList>
    </citation>
    <scope>NUCLEOTIDE SEQUENCE [LARGE SCALE GENOMIC DNA]</scope>
    <source>
        <strain evidence="2 3">DSM 16403</strain>
    </source>
</reference>
<dbReference type="Pfam" id="PF14486">
    <property type="entry name" value="DUF4432"/>
    <property type="match status" value="1"/>
</dbReference>
<dbReference type="Proteomes" id="UP000547458">
    <property type="component" value="Unassembled WGS sequence"/>
</dbReference>
<dbReference type="InterPro" id="IPR011013">
    <property type="entry name" value="Gal_mutarotase_sf_dom"/>
</dbReference>
<proteinExistence type="predicted"/>
<keyword evidence="3" id="KW-1185">Reference proteome</keyword>
<protein>
    <submittedName>
        <fullName evidence="2">Galactose mutarotase-like enzyme</fullName>
    </submittedName>
</protein>
<evidence type="ECO:0000313" key="2">
    <source>
        <dbReference type="EMBL" id="NJC24475.1"/>
    </source>
</evidence>
<organism evidence="2 3">
    <name type="scientific">Arthrobacter pigmenti</name>
    <dbReference type="NCBI Taxonomy" id="271432"/>
    <lineage>
        <taxon>Bacteria</taxon>
        <taxon>Bacillati</taxon>
        <taxon>Actinomycetota</taxon>
        <taxon>Actinomycetes</taxon>
        <taxon>Micrococcales</taxon>
        <taxon>Micrococcaceae</taxon>
        <taxon>Arthrobacter</taxon>
    </lineage>
</organism>
<dbReference type="RefSeq" id="WP_167995717.1">
    <property type="nucleotide sequence ID" value="NZ_JAATJL010000001.1"/>
</dbReference>
<accession>A0A846RY46</accession>
<feature type="region of interest" description="Disordered" evidence="1">
    <location>
        <begin position="309"/>
        <end position="335"/>
    </location>
</feature>
<dbReference type="EMBL" id="JAATJL010000001">
    <property type="protein sequence ID" value="NJC24475.1"/>
    <property type="molecule type" value="Genomic_DNA"/>
</dbReference>
<dbReference type="Gene3D" id="2.70.98.10">
    <property type="match status" value="1"/>
</dbReference>
<dbReference type="AlphaFoldDB" id="A0A846RY46"/>
<dbReference type="SUPFAM" id="SSF74650">
    <property type="entry name" value="Galactose mutarotase-like"/>
    <property type="match status" value="1"/>
</dbReference>
<dbReference type="CDD" id="cd09023">
    <property type="entry name" value="Aldose_epim_Ec_c4013"/>
    <property type="match status" value="1"/>
</dbReference>
<dbReference type="GO" id="GO:0030246">
    <property type="term" value="F:carbohydrate binding"/>
    <property type="evidence" value="ECO:0007669"/>
    <property type="project" value="InterPro"/>
</dbReference>
<dbReference type="GO" id="GO:0003824">
    <property type="term" value="F:catalytic activity"/>
    <property type="evidence" value="ECO:0007669"/>
    <property type="project" value="InterPro"/>
</dbReference>
<evidence type="ECO:0000313" key="3">
    <source>
        <dbReference type="Proteomes" id="UP000547458"/>
    </source>
</evidence>
<dbReference type="InterPro" id="IPR014718">
    <property type="entry name" value="GH-type_carb-bd"/>
</dbReference>
<comment type="caution">
    <text evidence="2">The sequence shown here is derived from an EMBL/GenBank/DDBJ whole genome shotgun (WGS) entry which is preliminary data.</text>
</comment>
<dbReference type="InterPro" id="IPR027839">
    <property type="entry name" value="DUF4432"/>
</dbReference>
<gene>
    <name evidence="2" type="ORF">BJ994_003551</name>
</gene>
<evidence type="ECO:0000256" key="1">
    <source>
        <dbReference type="SAM" id="MobiDB-lite"/>
    </source>
</evidence>